<proteinExistence type="predicted"/>
<keyword evidence="1" id="KW-0812">Transmembrane</keyword>
<feature type="transmembrane region" description="Helical" evidence="1">
    <location>
        <begin position="41"/>
        <end position="65"/>
    </location>
</feature>
<accession>A0ABS8N546</accession>
<evidence type="ECO:0000313" key="2">
    <source>
        <dbReference type="EMBL" id="MCC9294185.1"/>
    </source>
</evidence>
<evidence type="ECO:0008006" key="4">
    <source>
        <dbReference type="Google" id="ProtNLM"/>
    </source>
</evidence>
<dbReference type="Proteomes" id="UP001165422">
    <property type="component" value="Unassembled WGS sequence"/>
</dbReference>
<organism evidence="2 3">
    <name type="scientific">Clostridium aromativorans</name>
    <dbReference type="NCBI Taxonomy" id="2836848"/>
    <lineage>
        <taxon>Bacteria</taxon>
        <taxon>Bacillati</taxon>
        <taxon>Bacillota</taxon>
        <taxon>Clostridia</taxon>
        <taxon>Eubacteriales</taxon>
        <taxon>Clostridiaceae</taxon>
        <taxon>Clostridium</taxon>
    </lineage>
</organism>
<dbReference type="EMBL" id="JAJJPB010000003">
    <property type="protein sequence ID" value="MCC9294185.1"/>
    <property type="molecule type" value="Genomic_DNA"/>
</dbReference>
<sequence length="132" mass="15221">MNENNKIFTAIFFIVCTIIPMFFATMNWYNTYSHKPNSGEINPAILLIIGLISLLIIFIAVFKLFPKIKDELFKLNVLKASMVGFISCIIGIIIMISVLSLNIIPNFLVVLLIFYFSIIAIFIFSFFYFERN</sequence>
<name>A0ABS8N546_9CLOT</name>
<comment type="caution">
    <text evidence="2">The sequence shown here is derived from an EMBL/GenBank/DDBJ whole genome shotgun (WGS) entry which is preliminary data.</text>
</comment>
<feature type="transmembrane region" description="Helical" evidence="1">
    <location>
        <begin position="77"/>
        <end position="101"/>
    </location>
</feature>
<protein>
    <recommendedName>
        <fullName evidence="4">DUF2178 domain-containing protein</fullName>
    </recommendedName>
</protein>
<feature type="transmembrane region" description="Helical" evidence="1">
    <location>
        <begin position="7"/>
        <end position="29"/>
    </location>
</feature>
<keyword evidence="3" id="KW-1185">Reference proteome</keyword>
<reference evidence="2" key="1">
    <citation type="submission" date="2021-11" db="EMBL/GenBank/DDBJ databases">
        <authorList>
            <person name="Qingchun L."/>
            <person name="Dong Z."/>
            <person name="Zongwei Q."/>
            <person name="Jia Z."/>
            <person name="Duotao L."/>
        </authorList>
    </citation>
    <scope>NUCLEOTIDE SEQUENCE</scope>
    <source>
        <strain evidence="2">WLY-B-L2</strain>
    </source>
</reference>
<gene>
    <name evidence="2" type="ORF">LN736_04785</name>
</gene>
<keyword evidence="1" id="KW-1133">Transmembrane helix</keyword>
<keyword evidence="1" id="KW-0472">Membrane</keyword>
<dbReference type="RefSeq" id="WP_229981058.1">
    <property type="nucleotide sequence ID" value="NZ_JAJJPB010000003.1"/>
</dbReference>
<feature type="transmembrane region" description="Helical" evidence="1">
    <location>
        <begin position="107"/>
        <end position="129"/>
    </location>
</feature>
<evidence type="ECO:0000313" key="3">
    <source>
        <dbReference type="Proteomes" id="UP001165422"/>
    </source>
</evidence>
<evidence type="ECO:0000256" key="1">
    <source>
        <dbReference type="SAM" id="Phobius"/>
    </source>
</evidence>